<dbReference type="InterPro" id="IPR011604">
    <property type="entry name" value="PDDEXK-like_dom_sf"/>
</dbReference>
<proteinExistence type="predicted"/>
<gene>
    <name evidence="2" type="ORF">PEVE_00012154</name>
</gene>
<protein>
    <recommendedName>
        <fullName evidence="1">YqaJ viral recombinase domain-containing protein</fullName>
    </recommendedName>
</protein>
<dbReference type="Pfam" id="PF09588">
    <property type="entry name" value="YqaJ"/>
    <property type="match status" value="1"/>
</dbReference>
<dbReference type="EMBL" id="CALNXI010001891">
    <property type="protein sequence ID" value="CAH3179120.1"/>
    <property type="molecule type" value="Genomic_DNA"/>
</dbReference>
<sequence>MPSSYKAAPPSAEEIGTLFRKLGNCKTKAVALSLIPAYADQFVAESRAVPVVTDLFNTENRDMNFPELLKLCLNVNLDISDEQIKQVEKDTRSQAKGSGFVRHRAGRIGASVSGVAFHSNLAQPPQSCIKSVCYPNLYKLNTKAIKHGCRYEEFAIKAYEAKMKSIHKNFSLTRCGLFINKEHPFLHATPDFLTQCDCCGLGCGEVKNPLTLENGDFEKYATHKHSCLEKKDDKFALKRTHDYYY</sequence>
<evidence type="ECO:0000313" key="3">
    <source>
        <dbReference type="Proteomes" id="UP001159427"/>
    </source>
</evidence>
<dbReference type="InterPro" id="IPR011335">
    <property type="entry name" value="Restrct_endonuc-II-like"/>
</dbReference>
<dbReference type="Gene3D" id="3.90.320.10">
    <property type="match status" value="1"/>
</dbReference>
<evidence type="ECO:0000259" key="1">
    <source>
        <dbReference type="Pfam" id="PF09588"/>
    </source>
</evidence>
<comment type="caution">
    <text evidence="2">The sequence shown here is derived from an EMBL/GenBank/DDBJ whole genome shotgun (WGS) entry which is preliminary data.</text>
</comment>
<accession>A0ABN8RI76</accession>
<dbReference type="PANTHER" id="PTHR47526:SF3">
    <property type="entry name" value="PHD-TYPE DOMAIN-CONTAINING PROTEIN"/>
    <property type="match status" value="1"/>
</dbReference>
<dbReference type="CDD" id="cd22343">
    <property type="entry name" value="PDDEXK_lambda_exonuclease-like"/>
    <property type="match status" value="1"/>
</dbReference>
<organism evidence="2 3">
    <name type="scientific">Porites evermanni</name>
    <dbReference type="NCBI Taxonomy" id="104178"/>
    <lineage>
        <taxon>Eukaryota</taxon>
        <taxon>Metazoa</taxon>
        <taxon>Cnidaria</taxon>
        <taxon>Anthozoa</taxon>
        <taxon>Hexacorallia</taxon>
        <taxon>Scleractinia</taxon>
        <taxon>Fungiina</taxon>
        <taxon>Poritidae</taxon>
        <taxon>Porites</taxon>
    </lineage>
</organism>
<name>A0ABN8RI76_9CNID</name>
<dbReference type="PANTHER" id="PTHR47526">
    <property type="entry name" value="ATP-DEPENDENT DNA HELICASE"/>
    <property type="match status" value="1"/>
</dbReference>
<dbReference type="Proteomes" id="UP001159427">
    <property type="component" value="Unassembled WGS sequence"/>
</dbReference>
<feature type="domain" description="YqaJ viral recombinase" evidence="1">
    <location>
        <begin position="100"/>
        <end position="222"/>
    </location>
</feature>
<dbReference type="SUPFAM" id="SSF52980">
    <property type="entry name" value="Restriction endonuclease-like"/>
    <property type="match status" value="1"/>
</dbReference>
<keyword evidence="3" id="KW-1185">Reference proteome</keyword>
<dbReference type="InterPro" id="IPR019080">
    <property type="entry name" value="YqaJ_viral_recombinase"/>
</dbReference>
<reference evidence="2 3" key="1">
    <citation type="submission" date="2022-05" db="EMBL/GenBank/DDBJ databases">
        <authorList>
            <consortium name="Genoscope - CEA"/>
            <person name="William W."/>
        </authorList>
    </citation>
    <scope>NUCLEOTIDE SEQUENCE [LARGE SCALE GENOMIC DNA]</scope>
</reference>
<evidence type="ECO:0000313" key="2">
    <source>
        <dbReference type="EMBL" id="CAH3179120.1"/>
    </source>
</evidence>